<accession>A0A9P3H313</accession>
<dbReference type="InterPro" id="IPR039602">
    <property type="entry name" value="Rxt2"/>
</dbReference>
<dbReference type="Proteomes" id="UP000827284">
    <property type="component" value="Unassembled WGS sequence"/>
</dbReference>
<dbReference type="Pfam" id="PF08595">
    <property type="entry name" value="RXT2_N"/>
    <property type="match status" value="1"/>
</dbReference>
<sequence>MHDQSITVDAEHLMALKHGKRMFQYPDTPMAAPTTMARKVSDDTSEEEEIGFVPHNRGNKLKRKANPVTGGCRLILAEATMATDAGNGVTSMEIDVEEDLRSHSKPTIVGFSNTKSSRAGGLSQKRDVIQVYGQRSRGGALAGEDAGEEFSDDDPYAEIKINELLSPLETSTDILQRPQLRKLFQSPQLQIMAVHAMAMIEREKTVNKIMSRVALILQGDDPLYPELGYGLGEGCSTAFMGMPDQEEFIAGNKEWKKRGEDQEEVQKTLSLLMDNINCSNQYIELLSQSRDSVNHVSKQKRQLWKKLKEKREKEIRRRMLAKANGKSSHSHREKHA</sequence>
<dbReference type="InterPro" id="IPR013904">
    <property type="entry name" value="RXT2_N"/>
</dbReference>
<dbReference type="PANTHER" id="PTHR28232">
    <property type="entry name" value="TRANSCRIPTIONAL REGULATORY PROTEIN RXT2"/>
    <property type="match status" value="1"/>
</dbReference>
<dbReference type="OrthoDB" id="2405722at2759"/>
<comment type="caution">
    <text evidence="2">The sequence shown here is derived from an EMBL/GenBank/DDBJ whole genome shotgun (WGS) entry which is preliminary data.</text>
</comment>
<reference evidence="2" key="2">
    <citation type="journal article" date="2022" name="Microbiol. Resour. Announc.">
        <title>Whole-Genome Sequence of Entomortierella parvispora E1425, a Mucoromycotan Fungus Associated with Burkholderiaceae-Related Endosymbiotic Bacteria.</title>
        <authorList>
            <person name="Herlambang A."/>
            <person name="Guo Y."/>
            <person name="Takashima Y."/>
            <person name="Narisawa K."/>
            <person name="Ohta H."/>
            <person name="Nishizawa T."/>
        </authorList>
    </citation>
    <scope>NUCLEOTIDE SEQUENCE</scope>
    <source>
        <strain evidence="2">E1425</strain>
    </source>
</reference>
<evidence type="ECO:0000313" key="3">
    <source>
        <dbReference type="Proteomes" id="UP000827284"/>
    </source>
</evidence>
<reference evidence="2" key="1">
    <citation type="submission" date="2021-11" db="EMBL/GenBank/DDBJ databases">
        <authorList>
            <person name="Herlambang A."/>
            <person name="Guo Y."/>
            <person name="Takashima Y."/>
            <person name="Nishizawa T."/>
        </authorList>
    </citation>
    <scope>NUCLEOTIDE SEQUENCE</scope>
    <source>
        <strain evidence="2">E1425</strain>
    </source>
</reference>
<proteinExistence type="predicted"/>
<dbReference type="EMBL" id="BQFW01000002">
    <property type="protein sequence ID" value="GJJ68803.1"/>
    <property type="molecule type" value="Genomic_DNA"/>
</dbReference>
<evidence type="ECO:0000313" key="2">
    <source>
        <dbReference type="EMBL" id="GJJ68803.1"/>
    </source>
</evidence>
<name>A0A9P3H313_9FUNG</name>
<evidence type="ECO:0000259" key="1">
    <source>
        <dbReference type="Pfam" id="PF08595"/>
    </source>
</evidence>
<organism evidence="2 3">
    <name type="scientific">Entomortierella parvispora</name>
    <dbReference type="NCBI Taxonomy" id="205924"/>
    <lineage>
        <taxon>Eukaryota</taxon>
        <taxon>Fungi</taxon>
        <taxon>Fungi incertae sedis</taxon>
        <taxon>Mucoromycota</taxon>
        <taxon>Mortierellomycotina</taxon>
        <taxon>Mortierellomycetes</taxon>
        <taxon>Mortierellales</taxon>
        <taxon>Mortierellaceae</taxon>
        <taxon>Entomortierella</taxon>
    </lineage>
</organism>
<keyword evidence="3" id="KW-1185">Reference proteome</keyword>
<dbReference type="PANTHER" id="PTHR28232:SF1">
    <property type="entry name" value="TRANSCRIPTIONAL REGULATORY PROTEIN RXT2"/>
    <property type="match status" value="1"/>
</dbReference>
<dbReference type="AlphaFoldDB" id="A0A9P3H313"/>
<gene>
    <name evidence="2" type="ORF">EMPS_01149</name>
</gene>
<dbReference type="GO" id="GO:0005829">
    <property type="term" value="C:cytosol"/>
    <property type="evidence" value="ECO:0007669"/>
    <property type="project" value="TreeGrafter"/>
</dbReference>
<dbReference type="GO" id="GO:0033698">
    <property type="term" value="C:Rpd3L complex"/>
    <property type="evidence" value="ECO:0007669"/>
    <property type="project" value="TreeGrafter"/>
</dbReference>
<protein>
    <recommendedName>
        <fullName evidence="1">Transcriptional regulatory protein RXT2 N-terminal domain-containing protein</fullName>
    </recommendedName>
</protein>
<feature type="domain" description="Transcriptional regulatory protein RXT2 N-terminal" evidence="1">
    <location>
        <begin position="148"/>
        <end position="220"/>
    </location>
</feature>